<name>G6Y8T3_9HYPH</name>
<feature type="region of interest" description="Disordered" evidence="1">
    <location>
        <begin position="357"/>
        <end position="386"/>
    </location>
</feature>
<evidence type="ECO:0000313" key="3">
    <source>
        <dbReference type="Proteomes" id="UP000002949"/>
    </source>
</evidence>
<dbReference type="GO" id="GO:0016773">
    <property type="term" value="F:phosphotransferase activity, alcohol group as acceptor"/>
    <property type="evidence" value="ECO:0007669"/>
    <property type="project" value="InterPro"/>
</dbReference>
<dbReference type="EMBL" id="AGSN01000096">
    <property type="protein sequence ID" value="EHH11805.1"/>
    <property type="molecule type" value="Genomic_DNA"/>
</dbReference>
<accession>G6Y8T3</accession>
<dbReference type="PATRIC" id="fig|1082933.3.peg.2270"/>
<dbReference type="Gene3D" id="1.10.510.10">
    <property type="entry name" value="Transferase(Phosphotransferase) domain 1"/>
    <property type="match status" value="1"/>
</dbReference>
<reference evidence="2 3" key="1">
    <citation type="journal article" date="2012" name="J. Bacteriol.">
        <title>Draft Genome Sequence of Plant Growth-Promoting Rhizobium Mesorhizobium amorphae, Isolated from Zinc-Lead Mine Tailings.</title>
        <authorList>
            <person name="Hao X."/>
            <person name="Lin Y."/>
            <person name="Johnstone L."/>
            <person name="Baltrus D.A."/>
            <person name="Miller S.J."/>
            <person name="Wei G."/>
            <person name="Rensing C."/>
        </authorList>
    </citation>
    <scope>NUCLEOTIDE SEQUENCE [LARGE SCALE GENOMIC DNA]</scope>
    <source>
        <strain evidence="2 3">CCNWGS0123</strain>
    </source>
</reference>
<dbReference type="InterPro" id="IPR011009">
    <property type="entry name" value="Kinase-like_dom_sf"/>
</dbReference>
<protein>
    <submittedName>
        <fullName evidence="2">Streptomycin phosphotransferase, streptomycin-resistance</fullName>
    </submittedName>
</protein>
<keyword evidence="3" id="KW-1185">Reference proteome</keyword>
<evidence type="ECO:0000313" key="2">
    <source>
        <dbReference type="EMBL" id="EHH11805.1"/>
    </source>
</evidence>
<sequence length="422" mass="46658">MPEFPQRWKVSAPELIAETFSSRIWKVLREDGQPAIVKDLKPFDDVADELRGEHFLAWRRGEGAVRLLGRDGHRMLLEYAGDTLLSQVLDDQGDNAATAIAAEVMARLFSPSKHPAPPDLQPLRTRYFSLFRKAKAARAAGHASLYVEAAAIAERLLADPHDIRPLHGDLHHDNIMFGTRGWLAFDPKGVLGDPGFDAANMFYNPLERDDLCLDPHRIAHMAEIFAGTLGQTSPAILDHAIAYGCLSAAWHHEDGNAADENRAVDREENPGGAARFLTSHRRADASANAPFTMIAYRQIRQPQGNRGMVSAVSSSSQATQISSSSASSNASQEAALEKQIQAKEEEAKTVEDQVQAAKLQQGDRRPEGQARRAQGRRQGRPAGAVDTVRRCRPSGRIRWRYEDHIERILDVTFGARITGVRF</sequence>
<evidence type="ECO:0000256" key="1">
    <source>
        <dbReference type="SAM" id="MobiDB-lite"/>
    </source>
</evidence>
<feature type="compositionally biased region" description="Basic and acidic residues" evidence="1">
    <location>
        <begin position="361"/>
        <end position="370"/>
    </location>
</feature>
<organism evidence="2 3">
    <name type="scientific">Mesorhizobium amorphae CCNWGS0123</name>
    <dbReference type="NCBI Taxonomy" id="1082933"/>
    <lineage>
        <taxon>Bacteria</taxon>
        <taxon>Pseudomonadati</taxon>
        <taxon>Pseudomonadota</taxon>
        <taxon>Alphaproteobacteria</taxon>
        <taxon>Hyphomicrobiales</taxon>
        <taxon>Phyllobacteriaceae</taxon>
        <taxon>Mesorhizobium</taxon>
    </lineage>
</organism>
<dbReference type="InterPro" id="IPR006748">
    <property type="entry name" value="NH2Glyco/OHUrea_AB-resist_kin"/>
</dbReference>
<gene>
    <name evidence="2" type="ORF">MEA186_11761</name>
</gene>
<dbReference type="GO" id="GO:0019748">
    <property type="term" value="P:secondary metabolic process"/>
    <property type="evidence" value="ECO:0007669"/>
    <property type="project" value="InterPro"/>
</dbReference>
<dbReference type="AlphaFoldDB" id="G6Y8T3"/>
<dbReference type="eggNOG" id="COG3570">
    <property type="taxonomic scope" value="Bacteria"/>
</dbReference>
<dbReference type="Pfam" id="PF04655">
    <property type="entry name" value="APH_6_hur"/>
    <property type="match status" value="1"/>
</dbReference>
<keyword evidence="2" id="KW-0808">Transferase</keyword>
<dbReference type="SUPFAM" id="SSF56112">
    <property type="entry name" value="Protein kinase-like (PK-like)"/>
    <property type="match status" value="1"/>
</dbReference>
<proteinExistence type="predicted"/>
<dbReference type="Proteomes" id="UP000002949">
    <property type="component" value="Unassembled WGS sequence"/>
</dbReference>